<dbReference type="Pfam" id="PF12697">
    <property type="entry name" value="Abhydrolase_6"/>
    <property type="match status" value="1"/>
</dbReference>
<proteinExistence type="predicted"/>
<dbReference type="InterPro" id="IPR000073">
    <property type="entry name" value="AB_hydrolase_1"/>
</dbReference>
<dbReference type="KEGG" id="ipa:Isop_3290"/>
<dbReference type="PRINTS" id="PR00412">
    <property type="entry name" value="EPOXHYDRLASE"/>
</dbReference>
<dbReference type="SUPFAM" id="SSF53474">
    <property type="entry name" value="alpha/beta-Hydrolases"/>
    <property type="match status" value="1"/>
</dbReference>
<dbReference type="AlphaFoldDB" id="E8R599"/>
<dbReference type="eggNOG" id="COG1073">
    <property type="taxonomic scope" value="Bacteria"/>
</dbReference>
<keyword evidence="2" id="KW-0378">Hydrolase</keyword>
<dbReference type="RefSeq" id="WP_013566140.1">
    <property type="nucleotide sequence ID" value="NC_014962.1"/>
</dbReference>
<dbReference type="PRINTS" id="PR00111">
    <property type="entry name" value="ABHYDROLASE"/>
</dbReference>
<dbReference type="InterPro" id="IPR029058">
    <property type="entry name" value="AB_hydrolase_fold"/>
</dbReference>
<protein>
    <submittedName>
        <fullName evidence="2">Alpha/beta hydrolase fold protein</fullName>
    </submittedName>
</protein>
<keyword evidence="3" id="KW-1185">Reference proteome</keyword>
<evidence type="ECO:0000313" key="3">
    <source>
        <dbReference type="Proteomes" id="UP000008631"/>
    </source>
</evidence>
<dbReference type="FunCoup" id="E8R599">
    <property type="interactions" value="28"/>
</dbReference>
<dbReference type="HOGENOM" id="CLU_020336_50_2_0"/>
<dbReference type="OrthoDB" id="9775557at2"/>
<feature type="domain" description="AB hydrolase-1" evidence="1">
    <location>
        <begin position="24"/>
        <end position="257"/>
    </location>
</feature>
<dbReference type="Proteomes" id="UP000008631">
    <property type="component" value="Chromosome"/>
</dbReference>
<dbReference type="Gene3D" id="3.40.50.1820">
    <property type="entry name" value="alpha/beta hydrolase"/>
    <property type="match status" value="1"/>
</dbReference>
<evidence type="ECO:0000259" key="1">
    <source>
        <dbReference type="Pfam" id="PF12697"/>
    </source>
</evidence>
<accession>E8R599</accession>
<dbReference type="InterPro" id="IPR050471">
    <property type="entry name" value="AB_hydrolase"/>
</dbReference>
<organism evidence="2 3">
    <name type="scientific">Isosphaera pallida (strain ATCC 43644 / DSM 9630 / IS1B)</name>
    <dbReference type="NCBI Taxonomy" id="575540"/>
    <lineage>
        <taxon>Bacteria</taxon>
        <taxon>Pseudomonadati</taxon>
        <taxon>Planctomycetota</taxon>
        <taxon>Planctomycetia</taxon>
        <taxon>Isosphaerales</taxon>
        <taxon>Isosphaeraceae</taxon>
        <taxon>Isosphaera</taxon>
    </lineage>
</organism>
<dbReference type="InParanoid" id="E8R599"/>
<dbReference type="PANTHER" id="PTHR43433:SF10">
    <property type="entry name" value="AB HYDROLASE-1 DOMAIN-CONTAINING PROTEIN"/>
    <property type="match status" value="1"/>
</dbReference>
<dbReference type="EMBL" id="CP002353">
    <property type="protein sequence ID" value="ADV63852.1"/>
    <property type="molecule type" value="Genomic_DNA"/>
</dbReference>
<reference evidence="2 3" key="2">
    <citation type="journal article" date="2011" name="Stand. Genomic Sci.">
        <title>Complete genome sequence of Isosphaera pallida type strain (IS1B).</title>
        <authorList>
            <consortium name="US DOE Joint Genome Institute (JGI-PGF)"/>
            <person name="Goker M."/>
            <person name="Cleland D."/>
            <person name="Saunders E."/>
            <person name="Lapidus A."/>
            <person name="Nolan M."/>
            <person name="Lucas S."/>
            <person name="Hammon N."/>
            <person name="Deshpande S."/>
            <person name="Cheng J.F."/>
            <person name="Tapia R."/>
            <person name="Han C."/>
            <person name="Goodwin L."/>
            <person name="Pitluck S."/>
            <person name="Liolios K."/>
            <person name="Pagani I."/>
            <person name="Ivanova N."/>
            <person name="Mavromatis K."/>
            <person name="Pati A."/>
            <person name="Chen A."/>
            <person name="Palaniappan K."/>
            <person name="Land M."/>
            <person name="Hauser L."/>
            <person name="Chang Y.J."/>
            <person name="Jeffries C.D."/>
            <person name="Detter J.C."/>
            <person name="Beck B."/>
            <person name="Woyke T."/>
            <person name="Bristow J."/>
            <person name="Eisen J.A."/>
            <person name="Markowitz V."/>
            <person name="Hugenholtz P."/>
            <person name="Kyrpides N.C."/>
            <person name="Klenk H.P."/>
        </authorList>
    </citation>
    <scope>NUCLEOTIDE SEQUENCE [LARGE SCALE GENOMIC DNA]</scope>
    <source>
        <strain evidence="3">ATCC 43644 / DSM 9630 / IS1B</strain>
    </source>
</reference>
<dbReference type="STRING" id="575540.Isop_3290"/>
<name>E8R599_ISOPI</name>
<dbReference type="PANTHER" id="PTHR43433">
    <property type="entry name" value="HYDROLASE, ALPHA/BETA FOLD FAMILY PROTEIN"/>
    <property type="match status" value="1"/>
</dbReference>
<reference key="1">
    <citation type="submission" date="2010-11" db="EMBL/GenBank/DDBJ databases">
        <title>The complete sequence of chromosome of Isophaera pallida ATCC 43644.</title>
        <authorList>
            <consortium name="US DOE Joint Genome Institute (JGI-PGF)"/>
            <person name="Lucas S."/>
            <person name="Copeland A."/>
            <person name="Lapidus A."/>
            <person name="Bruce D."/>
            <person name="Goodwin L."/>
            <person name="Pitluck S."/>
            <person name="Kyrpides N."/>
            <person name="Mavromatis K."/>
            <person name="Pagani I."/>
            <person name="Ivanova N."/>
            <person name="Saunders E."/>
            <person name="Brettin T."/>
            <person name="Detter J.C."/>
            <person name="Han C."/>
            <person name="Tapia R."/>
            <person name="Land M."/>
            <person name="Hauser L."/>
            <person name="Markowitz V."/>
            <person name="Cheng J.-F."/>
            <person name="Hugenholtz P."/>
            <person name="Woyke T."/>
            <person name="Wu D."/>
            <person name="Eisen J.A."/>
        </authorList>
    </citation>
    <scope>NUCLEOTIDE SEQUENCE</scope>
    <source>
        <strain>ATCC 43644</strain>
    </source>
</reference>
<sequence length="272" mass="29899">MPQAKVGRFTLHYEDHGPSHAPAVVFLSGLGGDSRAFSAASRHFADHGRRALALDYRDVGRSQRAETDYDLEEIADEVNAWLAMLEIPCADVVGHSMGGLVAQCLAIRHPARVRCLVLCSTHKGGDPWRRALMESWIIMRGRTEPGEFSRITLPWLVAPEYYKVAGGVEGLIRFAERNAFPQPPEAFIRQARAVNRYQGSDAALAGIRVPALVATGDRDLVNPPATARELAEALPHARLVILPGVGHLPHVENPLLFRQTIENFLALRLVEA</sequence>
<dbReference type="InterPro" id="IPR000639">
    <property type="entry name" value="Epox_hydrolase-like"/>
</dbReference>
<evidence type="ECO:0000313" key="2">
    <source>
        <dbReference type="EMBL" id="ADV63852.1"/>
    </source>
</evidence>
<dbReference type="GO" id="GO:0016787">
    <property type="term" value="F:hydrolase activity"/>
    <property type="evidence" value="ECO:0007669"/>
    <property type="project" value="UniProtKB-KW"/>
</dbReference>
<gene>
    <name evidence="2" type="ordered locus">Isop_3290</name>
</gene>